<keyword evidence="3" id="KW-1185">Reference proteome</keyword>
<dbReference type="PROSITE" id="PS50181">
    <property type="entry name" value="FBOX"/>
    <property type="match status" value="1"/>
</dbReference>
<dbReference type="EMBL" id="JAACJP010000002">
    <property type="protein sequence ID" value="KAF5386650.1"/>
    <property type="molecule type" value="Genomic_DNA"/>
</dbReference>
<dbReference type="OrthoDB" id="2322499at2759"/>
<organism evidence="2 3">
    <name type="scientific">Tricholomella constricta</name>
    <dbReference type="NCBI Taxonomy" id="117010"/>
    <lineage>
        <taxon>Eukaryota</taxon>
        <taxon>Fungi</taxon>
        <taxon>Dikarya</taxon>
        <taxon>Basidiomycota</taxon>
        <taxon>Agaricomycotina</taxon>
        <taxon>Agaricomycetes</taxon>
        <taxon>Agaricomycetidae</taxon>
        <taxon>Agaricales</taxon>
        <taxon>Tricholomatineae</taxon>
        <taxon>Lyophyllaceae</taxon>
        <taxon>Tricholomella</taxon>
    </lineage>
</organism>
<dbReference type="Pfam" id="PF00646">
    <property type="entry name" value="F-box"/>
    <property type="match status" value="1"/>
</dbReference>
<reference evidence="2 3" key="1">
    <citation type="journal article" date="2020" name="ISME J.">
        <title>Uncovering the hidden diversity of litter-decomposition mechanisms in mushroom-forming fungi.</title>
        <authorList>
            <person name="Floudas D."/>
            <person name="Bentzer J."/>
            <person name="Ahren D."/>
            <person name="Johansson T."/>
            <person name="Persson P."/>
            <person name="Tunlid A."/>
        </authorList>
    </citation>
    <scope>NUCLEOTIDE SEQUENCE [LARGE SCALE GENOMIC DNA]</scope>
    <source>
        <strain evidence="2 3">CBS 661.87</strain>
    </source>
</reference>
<evidence type="ECO:0000313" key="2">
    <source>
        <dbReference type="EMBL" id="KAF5386650.1"/>
    </source>
</evidence>
<dbReference type="Proteomes" id="UP000565441">
    <property type="component" value="Unassembled WGS sequence"/>
</dbReference>
<gene>
    <name evidence="2" type="ORF">D9615_001959</name>
</gene>
<accession>A0A8H5HNN2</accession>
<dbReference type="InterPro" id="IPR001810">
    <property type="entry name" value="F-box_dom"/>
</dbReference>
<dbReference type="AlphaFoldDB" id="A0A8H5HNN2"/>
<protein>
    <recommendedName>
        <fullName evidence="1">F-box domain-containing protein</fullName>
    </recommendedName>
</protein>
<sequence>MELLLSPEQAQKRRWADDAYPLTRSSVPVALKPLRGRKGRLTRLPDLPLDILFEIFKHLRPLDLLRLARSWIKMRAFLMSRNSRWVWRQALSCVEDLPGCPLGMSEPQFTNLVFSPHCHYCGTEPVPTIIWLTRNRACKKCFPNHFQQAKNLRDDSRFSALPDECWKFAQITGRIIHSTAFTPITSRDTRRHIVNLDILEKLSEEHAFVKGRPTDLENWLTKTRLDHEAWAKAAETIAGWQHNQAQKRSLELDAARQRRFDAIIRNLNATGWKDDLENMDLNLLRRHELVRIPRDLTERVWMRIEPKMIDFMERVGSRLREEYRLDQITRRRRLFSQYVTECHTYYAIPAPISELSQLEPFKSIIESSPVDQVISLDSFPSPHVMYQLFCRWQKQRKHNLVQIMQKSALVPWYVGAPQINLATTFFYCKGPGMREPIGQEDALVHPATFSWRPERDYSSAYLTRLFEDFQQEFWNFGGDRRSGDDDRGSNG</sequence>
<dbReference type="SUPFAM" id="SSF81383">
    <property type="entry name" value="F-box domain"/>
    <property type="match status" value="1"/>
</dbReference>
<feature type="domain" description="F-box" evidence="1">
    <location>
        <begin position="41"/>
        <end position="90"/>
    </location>
</feature>
<name>A0A8H5HNN2_9AGAR</name>
<evidence type="ECO:0000313" key="3">
    <source>
        <dbReference type="Proteomes" id="UP000565441"/>
    </source>
</evidence>
<dbReference type="InterPro" id="IPR036047">
    <property type="entry name" value="F-box-like_dom_sf"/>
</dbReference>
<proteinExistence type="predicted"/>
<comment type="caution">
    <text evidence="2">The sequence shown here is derived from an EMBL/GenBank/DDBJ whole genome shotgun (WGS) entry which is preliminary data.</text>
</comment>
<evidence type="ECO:0000259" key="1">
    <source>
        <dbReference type="PROSITE" id="PS50181"/>
    </source>
</evidence>